<evidence type="ECO:0000256" key="2">
    <source>
        <dbReference type="ARBA" id="ARBA00022723"/>
    </source>
</evidence>
<dbReference type="InterPro" id="IPR036291">
    <property type="entry name" value="NAD(P)-bd_dom_sf"/>
</dbReference>
<dbReference type="EMBL" id="JH687405">
    <property type="protein sequence ID" value="EIM79355.1"/>
    <property type="molecule type" value="Genomic_DNA"/>
</dbReference>
<dbReference type="FunFam" id="3.40.50.720:FF:000022">
    <property type="entry name" value="Cinnamyl alcohol dehydrogenase"/>
    <property type="match status" value="1"/>
</dbReference>
<protein>
    <submittedName>
        <fullName evidence="7">NADPH-dependent medium chain alcohol dehydrogenase</fullName>
    </submittedName>
</protein>
<gene>
    <name evidence="7" type="ORF">STEHIDRAFT_135765</name>
</gene>
<dbReference type="SMART" id="SM00829">
    <property type="entry name" value="PKS_ER"/>
    <property type="match status" value="1"/>
</dbReference>
<dbReference type="InterPro" id="IPR013149">
    <property type="entry name" value="ADH-like_C"/>
</dbReference>
<dbReference type="Gene3D" id="3.90.180.10">
    <property type="entry name" value="Medium-chain alcohol dehydrogenases, catalytic domain"/>
    <property type="match status" value="1"/>
</dbReference>
<dbReference type="SUPFAM" id="SSF50129">
    <property type="entry name" value="GroES-like"/>
    <property type="match status" value="1"/>
</dbReference>
<evidence type="ECO:0000256" key="1">
    <source>
        <dbReference type="ARBA" id="ARBA00001947"/>
    </source>
</evidence>
<evidence type="ECO:0000256" key="5">
    <source>
        <dbReference type="RuleBase" id="RU361277"/>
    </source>
</evidence>
<dbReference type="CDD" id="cd05283">
    <property type="entry name" value="CAD1"/>
    <property type="match status" value="1"/>
</dbReference>
<name>R7RWY1_STEHR</name>
<evidence type="ECO:0000313" key="8">
    <source>
        <dbReference type="Proteomes" id="UP000053927"/>
    </source>
</evidence>
<evidence type="ECO:0000259" key="6">
    <source>
        <dbReference type="SMART" id="SM00829"/>
    </source>
</evidence>
<dbReference type="GO" id="GO:0016616">
    <property type="term" value="F:oxidoreductase activity, acting on the CH-OH group of donors, NAD or NADP as acceptor"/>
    <property type="evidence" value="ECO:0007669"/>
    <property type="project" value="InterPro"/>
</dbReference>
<dbReference type="OrthoDB" id="1879366at2759"/>
<dbReference type="Pfam" id="PF00107">
    <property type="entry name" value="ADH_zinc_N"/>
    <property type="match status" value="1"/>
</dbReference>
<dbReference type="InterPro" id="IPR011032">
    <property type="entry name" value="GroES-like_sf"/>
</dbReference>
<dbReference type="Gene3D" id="3.40.50.720">
    <property type="entry name" value="NAD(P)-binding Rossmann-like Domain"/>
    <property type="match status" value="1"/>
</dbReference>
<dbReference type="Proteomes" id="UP000053927">
    <property type="component" value="Unassembled WGS sequence"/>
</dbReference>
<comment type="cofactor">
    <cofactor evidence="1 5">
        <name>Zn(2+)</name>
        <dbReference type="ChEBI" id="CHEBI:29105"/>
    </cofactor>
</comment>
<dbReference type="SUPFAM" id="SSF51735">
    <property type="entry name" value="NAD(P)-binding Rossmann-fold domains"/>
    <property type="match status" value="1"/>
</dbReference>
<sequence>MYPETFEGFSVTSHENWSDLKKTEFKPKTFEDHDVDIVIEACGVCGSDLHTITGGWGTQNLPLCVGHEIIGKVIKAGPKVTLCKVGDRVGVGAQIGACLECKVCKDDNENYCPHMIHTYASPYPDGTIAQGGYSSHIRAHEYFTFPIPEEMDSAVAAPLMCAGLTVFGPMHRAKVGPGMKVAVLGIGGLGHLGLQFARALGAEVYALSHSPHKKDDAIKCGAQHFIVTSEPDWYKPWQYTFDFILNTADVTHTFNMVEYISTLNINGTFHNVGLPDEPLPEMRAFHFLHNAASITGSHIGSRPEMLRMLKVATEKDVKPWVETIQIGEEGCKEALERLKKNKVHFRFTFTGYDKAFPNRITSA</sequence>
<dbReference type="eggNOG" id="KOG0023">
    <property type="taxonomic scope" value="Eukaryota"/>
</dbReference>
<evidence type="ECO:0000313" key="7">
    <source>
        <dbReference type="EMBL" id="EIM79355.1"/>
    </source>
</evidence>
<keyword evidence="8" id="KW-1185">Reference proteome</keyword>
<proteinExistence type="inferred from homology"/>
<dbReference type="OMA" id="SGECKPW"/>
<reference evidence="8" key="1">
    <citation type="journal article" date="2012" name="Science">
        <title>The Paleozoic origin of enzymatic lignin decomposition reconstructed from 31 fungal genomes.</title>
        <authorList>
            <person name="Floudas D."/>
            <person name="Binder M."/>
            <person name="Riley R."/>
            <person name="Barry K."/>
            <person name="Blanchette R.A."/>
            <person name="Henrissat B."/>
            <person name="Martinez A.T."/>
            <person name="Otillar R."/>
            <person name="Spatafora J.W."/>
            <person name="Yadav J.S."/>
            <person name="Aerts A."/>
            <person name="Benoit I."/>
            <person name="Boyd A."/>
            <person name="Carlson A."/>
            <person name="Copeland A."/>
            <person name="Coutinho P.M."/>
            <person name="de Vries R.P."/>
            <person name="Ferreira P."/>
            <person name="Findley K."/>
            <person name="Foster B."/>
            <person name="Gaskell J."/>
            <person name="Glotzer D."/>
            <person name="Gorecki P."/>
            <person name="Heitman J."/>
            <person name="Hesse C."/>
            <person name="Hori C."/>
            <person name="Igarashi K."/>
            <person name="Jurgens J.A."/>
            <person name="Kallen N."/>
            <person name="Kersten P."/>
            <person name="Kohler A."/>
            <person name="Kuees U."/>
            <person name="Kumar T.K.A."/>
            <person name="Kuo A."/>
            <person name="LaButti K."/>
            <person name="Larrondo L.F."/>
            <person name="Lindquist E."/>
            <person name="Ling A."/>
            <person name="Lombard V."/>
            <person name="Lucas S."/>
            <person name="Lundell T."/>
            <person name="Martin R."/>
            <person name="McLaughlin D.J."/>
            <person name="Morgenstern I."/>
            <person name="Morin E."/>
            <person name="Murat C."/>
            <person name="Nagy L.G."/>
            <person name="Nolan M."/>
            <person name="Ohm R.A."/>
            <person name="Patyshakuliyeva A."/>
            <person name="Rokas A."/>
            <person name="Ruiz-Duenas F.J."/>
            <person name="Sabat G."/>
            <person name="Salamov A."/>
            <person name="Samejima M."/>
            <person name="Schmutz J."/>
            <person name="Slot J.C."/>
            <person name="St John F."/>
            <person name="Stenlid J."/>
            <person name="Sun H."/>
            <person name="Sun S."/>
            <person name="Syed K."/>
            <person name="Tsang A."/>
            <person name="Wiebenga A."/>
            <person name="Young D."/>
            <person name="Pisabarro A."/>
            <person name="Eastwood D.C."/>
            <person name="Martin F."/>
            <person name="Cullen D."/>
            <person name="Grigoriev I.V."/>
            <person name="Hibbett D.S."/>
        </authorList>
    </citation>
    <scope>NUCLEOTIDE SEQUENCE [LARGE SCALE GENOMIC DNA]</scope>
    <source>
        <strain evidence="8">FP-91666</strain>
    </source>
</reference>
<keyword evidence="2 5" id="KW-0479">Metal-binding</keyword>
<dbReference type="InterPro" id="IPR002328">
    <property type="entry name" value="ADH_Zn_CS"/>
</dbReference>
<dbReference type="AlphaFoldDB" id="R7RWY1"/>
<dbReference type="GO" id="GO:0008270">
    <property type="term" value="F:zinc ion binding"/>
    <property type="evidence" value="ECO:0007669"/>
    <property type="project" value="InterPro"/>
</dbReference>
<dbReference type="InterPro" id="IPR013154">
    <property type="entry name" value="ADH-like_N"/>
</dbReference>
<keyword evidence="4" id="KW-0560">Oxidoreductase</keyword>
<dbReference type="Pfam" id="PF08240">
    <property type="entry name" value="ADH_N"/>
    <property type="match status" value="1"/>
</dbReference>
<organism evidence="7 8">
    <name type="scientific">Stereum hirsutum (strain FP-91666)</name>
    <name type="common">White-rot fungus</name>
    <dbReference type="NCBI Taxonomy" id="721885"/>
    <lineage>
        <taxon>Eukaryota</taxon>
        <taxon>Fungi</taxon>
        <taxon>Dikarya</taxon>
        <taxon>Basidiomycota</taxon>
        <taxon>Agaricomycotina</taxon>
        <taxon>Agaricomycetes</taxon>
        <taxon>Russulales</taxon>
        <taxon>Stereaceae</taxon>
        <taxon>Stereum</taxon>
    </lineage>
</organism>
<evidence type="ECO:0000256" key="3">
    <source>
        <dbReference type="ARBA" id="ARBA00022833"/>
    </source>
</evidence>
<evidence type="ECO:0000256" key="4">
    <source>
        <dbReference type="ARBA" id="ARBA00023002"/>
    </source>
</evidence>
<comment type="similarity">
    <text evidence="5">Belongs to the zinc-containing alcohol dehydrogenase family.</text>
</comment>
<dbReference type="RefSeq" id="XP_007311497.1">
    <property type="nucleotide sequence ID" value="XM_007311435.1"/>
</dbReference>
<dbReference type="PANTHER" id="PTHR42683">
    <property type="entry name" value="ALDEHYDE REDUCTASE"/>
    <property type="match status" value="1"/>
</dbReference>
<dbReference type="PROSITE" id="PS00059">
    <property type="entry name" value="ADH_ZINC"/>
    <property type="match status" value="1"/>
</dbReference>
<keyword evidence="3 5" id="KW-0862">Zinc</keyword>
<feature type="domain" description="Enoyl reductase (ER)" evidence="6">
    <location>
        <begin position="18"/>
        <end position="343"/>
    </location>
</feature>
<dbReference type="InterPro" id="IPR047109">
    <property type="entry name" value="CAD-like"/>
</dbReference>
<dbReference type="InterPro" id="IPR020843">
    <property type="entry name" value="ER"/>
</dbReference>
<accession>R7RWY1</accession>
<dbReference type="KEGG" id="shs:STEHIDRAFT_135765"/>
<dbReference type="GeneID" id="18798473"/>